<evidence type="ECO:0000313" key="2">
    <source>
        <dbReference type="Proteomes" id="UP000594342"/>
    </source>
</evidence>
<evidence type="ECO:0000313" key="1">
    <source>
        <dbReference type="EMBL" id="VBB19015.1"/>
    </source>
</evidence>
<proteinExistence type="predicted"/>
<comment type="caution">
    <text evidence="1">The sequence shown here is derived from an EMBL/GenBank/DDBJ whole genome shotgun (WGS) entry which is preliminary data.</text>
</comment>
<gene>
    <name evidence="1" type="ORF">YASMINEVIRUS_1547</name>
</gene>
<protein>
    <submittedName>
        <fullName evidence="1">Uncharacterized protein</fullName>
    </submittedName>
</protein>
<accession>A0A5K0UBB9</accession>
<organism evidence="1 2">
    <name type="scientific">Yasminevirus sp. GU-2018</name>
    <dbReference type="NCBI Taxonomy" id="2420051"/>
    <lineage>
        <taxon>Viruses</taxon>
        <taxon>Varidnaviria</taxon>
        <taxon>Bamfordvirae</taxon>
        <taxon>Nucleocytoviricota</taxon>
        <taxon>Megaviricetes</taxon>
        <taxon>Imitervirales</taxon>
        <taxon>Mimiviridae</taxon>
        <taxon>Klosneuvirinae</taxon>
        <taxon>Yasminevirus</taxon>
        <taxon>Yasminevirus saudimassiliense</taxon>
    </lineage>
</organism>
<dbReference type="EMBL" id="UPSH01000002">
    <property type="protein sequence ID" value="VBB19015.1"/>
    <property type="molecule type" value="Genomic_DNA"/>
</dbReference>
<sequence length="259" mass="29241">MCDCEQKMKVEPKCGCHKHSHRCKSKCNHEHKPKCEPKCDPCAETNGHQSSWMSYLDRFEKREEPCAEKCKDSCETCVTWTSLTPDITQDACTASVPDSGSQQISQLASNALAMMMFIEYIIKKISCLKISLCAKQNLIRSMMGAIPTDILEKISNDTHDNSFFDNTEIYVTFMKTFFVALSMKWSMYIDSELNCKCTPIQLSVMKKTFFLDISTATKLPVIKYMTPTGPNNTYVPSPLPDSVNQAISDFVKNVLLQGC</sequence>
<name>A0A5K0UBB9_9VIRU</name>
<keyword evidence="2" id="KW-1185">Reference proteome</keyword>
<reference evidence="1 2" key="1">
    <citation type="submission" date="2018-10" db="EMBL/GenBank/DDBJ databases">
        <authorList>
            <consortium name="IHU Genomes"/>
        </authorList>
    </citation>
    <scope>NUCLEOTIDE SEQUENCE [LARGE SCALE GENOMIC DNA]</scope>
    <source>
        <strain evidence="1 2">A1</strain>
    </source>
</reference>
<dbReference type="Proteomes" id="UP000594342">
    <property type="component" value="Unassembled WGS sequence"/>
</dbReference>